<accession>A0A1H9H1I2</accession>
<keyword evidence="3" id="KW-1003">Cell membrane</keyword>
<sequence length="228" mass="26701">MIYFIFGACMGSFLPVLAEEWAVQSISWLRRSRCDHCQRPLKYFQLVPILSQLFSNSQCLFCRQQFSNKYIFLELSIAFLSLLWTDLFPSQIVVSLISLYILTLMALIDYHQGWVPDFLQLCLLLLGLIFYPEQERVCYAGLIFVILSTIAYLRPGRIGFADIKLLTILCLYFPVQLYPYFLALASLIGLIMSFLFKNFRFSNRAIPFVPAIFFSYIITHIFRQCFYQ</sequence>
<evidence type="ECO:0000256" key="5">
    <source>
        <dbReference type="ARBA" id="ARBA00022989"/>
    </source>
</evidence>
<dbReference type="OrthoDB" id="9789291at2"/>
<gene>
    <name evidence="10" type="ORF">SAMN04488558_1222</name>
</gene>
<feature type="transmembrane region" description="Helical" evidence="7">
    <location>
        <begin position="114"/>
        <end position="131"/>
    </location>
</feature>
<evidence type="ECO:0000256" key="3">
    <source>
        <dbReference type="ARBA" id="ARBA00022475"/>
    </source>
</evidence>
<dbReference type="Pfam" id="PF06750">
    <property type="entry name" value="A24_N_bact"/>
    <property type="match status" value="1"/>
</dbReference>
<dbReference type="AlphaFoldDB" id="A0A1H9H1I2"/>
<proteinExistence type="inferred from homology"/>
<dbReference type="Pfam" id="PF01478">
    <property type="entry name" value="Peptidase_A24"/>
    <property type="match status" value="1"/>
</dbReference>
<evidence type="ECO:0000259" key="9">
    <source>
        <dbReference type="Pfam" id="PF06750"/>
    </source>
</evidence>
<evidence type="ECO:0000256" key="4">
    <source>
        <dbReference type="ARBA" id="ARBA00022692"/>
    </source>
</evidence>
<dbReference type="Gene3D" id="1.20.120.1220">
    <property type="match status" value="1"/>
</dbReference>
<dbReference type="InterPro" id="IPR010627">
    <property type="entry name" value="Prepilin_pept_A24_N"/>
</dbReference>
<protein>
    <submittedName>
        <fullName evidence="10">Type 4 prepilin peptidase 1 Aspartic peptidase. MEROPS family A24A</fullName>
    </submittedName>
</protein>
<dbReference type="RefSeq" id="WP_092572739.1">
    <property type="nucleotide sequence ID" value="NZ_CALUDV010000007.1"/>
</dbReference>
<name>A0A1H9H1I2_9LACT</name>
<dbReference type="InterPro" id="IPR000045">
    <property type="entry name" value="Prepilin_IV_endopep_pep"/>
</dbReference>
<dbReference type="PANTHER" id="PTHR30487:SF0">
    <property type="entry name" value="PREPILIN LEADER PEPTIDASE_N-METHYLTRANSFERASE-RELATED"/>
    <property type="match status" value="1"/>
</dbReference>
<feature type="transmembrane region" description="Helical" evidence="7">
    <location>
        <begin position="204"/>
        <end position="222"/>
    </location>
</feature>
<dbReference type="GO" id="GO:0005886">
    <property type="term" value="C:plasma membrane"/>
    <property type="evidence" value="ECO:0007669"/>
    <property type="project" value="UniProtKB-SubCell"/>
</dbReference>
<keyword evidence="4 7" id="KW-0812">Transmembrane</keyword>
<evidence type="ECO:0000256" key="2">
    <source>
        <dbReference type="ARBA" id="ARBA00005801"/>
    </source>
</evidence>
<dbReference type="STRING" id="89093.SAMN04488558_1222"/>
<feature type="domain" description="Prepilin type IV endopeptidase peptidase" evidence="8">
    <location>
        <begin position="97"/>
        <end position="193"/>
    </location>
</feature>
<evidence type="ECO:0000313" key="10">
    <source>
        <dbReference type="EMBL" id="SEQ56201.1"/>
    </source>
</evidence>
<dbReference type="InterPro" id="IPR050882">
    <property type="entry name" value="Prepilin_peptidase/N-MTase"/>
</dbReference>
<keyword evidence="11" id="KW-1185">Reference proteome</keyword>
<evidence type="ECO:0000256" key="7">
    <source>
        <dbReference type="SAM" id="Phobius"/>
    </source>
</evidence>
<organism evidence="10 11">
    <name type="scientific">Ignavigranum ruoffiae</name>
    <dbReference type="NCBI Taxonomy" id="89093"/>
    <lineage>
        <taxon>Bacteria</taxon>
        <taxon>Bacillati</taxon>
        <taxon>Bacillota</taxon>
        <taxon>Bacilli</taxon>
        <taxon>Lactobacillales</taxon>
        <taxon>Aerococcaceae</taxon>
        <taxon>Ignavigranum</taxon>
    </lineage>
</organism>
<evidence type="ECO:0000259" key="8">
    <source>
        <dbReference type="Pfam" id="PF01478"/>
    </source>
</evidence>
<feature type="transmembrane region" description="Helical" evidence="7">
    <location>
        <begin position="137"/>
        <end position="153"/>
    </location>
</feature>
<dbReference type="Proteomes" id="UP000198833">
    <property type="component" value="Unassembled WGS sequence"/>
</dbReference>
<keyword evidence="6 7" id="KW-0472">Membrane</keyword>
<evidence type="ECO:0000256" key="6">
    <source>
        <dbReference type="ARBA" id="ARBA00023136"/>
    </source>
</evidence>
<comment type="subcellular location">
    <subcellularLocation>
        <location evidence="1">Cell membrane</location>
        <topology evidence="1">Multi-pass membrane protein</topology>
    </subcellularLocation>
</comment>
<dbReference type="GO" id="GO:0004190">
    <property type="term" value="F:aspartic-type endopeptidase activity"/>
    <property type="evidence" value="ECO:0007669"/>
    <property type="project" value="InterPro"/>
</dbReference>
<dbReference type="EMBL" id="FOEN01000022">
    <property type="protein sequence ID" value="SEQ56201.1"/>
    <property type="molecule type" value="Genomic_DNA"/>
</dbReference>
<feature type="domain" description="Prepilin peptidase A24 N-terminal" evidence="9">
    <location>
        <begin position="5"/>
        <end position="83"/>
    </location>
</feature>
<comment type="similarity">
    <text evidence="2">Belongs to the peptidase A24 family.</text>
</comment>
<evidence type="ECO:0000256" key="1">
    <source>
        <dbReference type="ARBA" id="ARBA00004651"/>
    </source>
</evidence>
<reference evidence="10 11" key="1">
    <citation type="submission" date="2016-10" db="EMBL/GenBank/DDBJ databases">
        <authorList>
            <person name="de Groot N.N."/>
        </authorList>
    </citation>
    <scope>NUCLEOTIDE SEQUENCE [LARGE SCALE GENOMIC DNA]</scope>
    <source>
        <strain evidence="10 11">DSM 15695</strain>
    </source>
</reference>
<keyword evidence="5 7" id="KW-1133">Transmembrane helix</keyword>
<evidence type="ECO:0000313" key="11">
    <source>
        <dbReference type="Proteomes" id="UP000198833"/>
    </source>
</evidence>
<dbReference type="GO" id="GO:0006465">
    <property type="term" value="P:signal peptide processing"/>
    <property type="evidence" value="ECO:0007669"/>
    <property type="project" value="TreeGrafter"/>
</dbReference>
<dbReference type="PANTHER" id="PTHR30487">
    <property type="entry name" value="TYPE 4 PREPILIN-LIKE PROTEINS LEADER PEPTIDE-PROCESSING ENZYME"/>
    <property type="match status" value="1"/>
</dbReference>
<feature type="transmembrane region" description="Helical" evidence="7">
    <location>
        <begin position="165"/>
        <end position="192"/>
    </location>
</feature>